<keyword evidence="2" id="KW-1003">Cell membrane</keyword>
<dbReference type="GO" id="GO:0030368">
    <property type="term" value="F:interleukin-17 receptor activity"/>
    <property type="evidence" value="ECO:0007669"/>
    <property type="project" value="InterPro"/>
</dbReference>
<evidence type="ECO:0000256" key="4">
    <source>
        <dbReference type="ARBA" id="ARBA00022729"/>
    </source>
</evidence>
<evidence type="ECO:0000256" key="5">
    <source>
        <dbReference type="ARBA" id="ARBA00022989"/>
    </source>
</evidence>
<keyword evidence="8" id="KW-0325">Glycoprotein</keyword>
<sequence length="461" mass="52131">MFSMSGLSGFPFLILVVGCFCKTINIECEITNLGGKCGTNKLKLADEESPYACKAEVVWDLKSPSPKAAAPAPEEIKSRYYTFSQSQINTSLALELNWTMSEEKFATSTDKSFIVYLARTGAEEKTIYVQVNDSFVQDRNNFQNPELNFILHYCDGEDGAYMEPGCRYYMTVMTLPNYLLWTDVIKQDTVVEIPDCYSEKMEFVCKGMGMDYYTYPLYGEEYNYNGEILDKTTNSTPTANGLIVGMSILSVVIIVTILTGFICIRKRICIGKGQESGKQTILLLMNQTHEDKSYQDSANNLATILQKSNRVNVIFNMWDTSLSVANPTDWLANKLQSSHQVVFLCTPRGNDNLTRNQNKIETIQDSFIIGVKLAKQICLNSNCDKKITCVYFKPQDINCIPTFYNLSKVKVFCLANKFKKLYLHVTGDKVAADIDTHNMFVNAFENHCKNDNDRINLLLTV</sequence>
<feature type="transmembrane region" description="Helical" evidence="9">
    <location>
        <begin position="242"/>
        <end position="264"/>
    </location>
</feature>
<keyword evidence="5 9" id="KW-1133">Transmembrane helix</keyword>
<evidence type="ECO:0000256" key="1">
    <source>
        <dbReference type="ARBA" id="ARBA00004251"/>
    </source>
</evidence>
<organism evidence="12">
    <name type="scientific">Phallusia mammillata</name>
    <dbReference type="NCBI Taxonomy" id="59560"/>
    <lineage>
        <taxon>Eukaryota</taxon>
        <taxon>Metazoa</taxon>
        <taxon>Chordata</taxon>
        <taxon>Tunicata</taxon>
        <taxon>Ascidiacea</taxon>
        <taxon>Phlebobranchia</taxon>
        <taxon>Ascidiidae</taxon>
        <taxon>Phallusia</taxon>
    </lineage>
</organism>
<dbReference type="InterPro" id="IPR013568">
    <property type="entry name" value="SEFIR_dom"/>
</dbReference>
<keyword evidence="4 10" id="KW-0732">Signal</keyword>
<protein>
    <submittedName>
        <fullName evidence="12">Uncharacterized protein LOC100183544</fullName>
    </submittedName>
</protein>
<evidence type="ECO:0000256" key="7">
    <source>
        <dbReference type="ARBA" id="ARBA00023170"/>
    </source>
</evidence>
<proteinExistence type="evidence at transcript level"/>
<evidence type="ECO:0000256" key="3">
    <source>
        <dbReference type="ARBA" id="ARBA00022692"/>
    </source>
</evidence>
<dbReference type="InterPro" id="IPR038683">
    <property type="entry name" value="IL17RA/B_FnIII-like_1_sf"/>
</dbReference>
<feature type="signal peptide" evidence="10">
    <location>
        <begin position="1"/>
        <end position="21"/>
    </location>
</feature>
<dbReference type="GO" id="GO:0005886">
    <property type="term" value="C:plasma membrane"/>
    <property type="evidence" value="ECO:0007669"/>
    <property type="project" value="UniProtKB-SubCell"/>
</dbReference>
<dbReference type="Pfam" id="PF08357">
    <property type="entry name" value="SEFIR"/>
    <property type="match status" value="1"/>
</dbReference>
<gene>
    <name evidence="12" type="primary">LOC100183544-002</name>
</gene>
<evidence type="ECO:0000313" key="12">
    <source>
        <dbReference type="EMBL" id="CAB3262812.1"/>
    </source>
</evidence>
<keyword evidence="6 9" id="KW-0472">Membrane</keyword>
<reference evidence="12" key="1">
    <citation type="submission" date="2020-04" db="EMBL/GenBank/DDBJ databases">
        <authorList>
            <person name="Neveu A P."/>
        </authorList>
    </citation>
    <scope>NUCLEOTIDE SEQUENCE</scope>
    <source>
        <tissue evidence="12">Whole embryo</tissue>
    </source>
</reference>
<comment type="subcellular location">
    <subcellularLocation>
        <location evidence="1">Cell membrane</location>
        <topology evidence="1">Single-pass type I membrane protein</topology>
    </subcellularLocation>
</comment>
<keyword evidence="3 9" id="KW-0812">Transmembrane</keyword>
<evidence type="ECO:0000256" key="10">
    <source>
        <dbReference type="SAM" id="SignalP"/>
    </source>
</evidence>
<evidence type="ECO:0000256" key="8">
    <source>
        <dbReference type="ARBA" id="ARBA00023180"/>
    </source>
</evidence>
<dbReference type="Gene3D" id="3.40.50.11530">
    <property type="match status" value="1"/>
</dbReference>
<accession>A0A6F9DHB9</accession>
<dbReference type="EMBL" id="LR786950">
    <property type="protein sequence ID" value="CAB3262812.1"/>
    <property type="molecule type" value="mRNA"/>
</dbReference>
<evidence type="ECO:0000256" key="2">
    <source>
        <dbReference type="ARBA" id="ARBA00022475"/>
    </source>
</evidence>
<feature type="chain" id="PRO_5026330391" evidence="10">
    <location>
        <begin position="22"/>
        <end position="461"/>
    </location>
</feature>
<evidence type="ECO:0000256" key="9">
    <source>
        <dbReference type="SAM" id="Phobius"/>
    </source>
</evidence>
<feature type="domain" description="SEFIR" evidence="11">
    <location>
        <begin position="291"/>
        <end position="424"/>
    </location>
</feature>
<keyword evidence="7" id="KW-0675">Receptor</keyword>
<dbReference type="Gene3D" id="2.60.40.2160">
    <property type="entry name" value="Interleukin-17 receptor A/B, fibronectin-III-like domain 1"/>
    <property type="match status" value="1"/>
</dbReference>
<dbReference type="AlphaFoldDB" id="A0A6F9DHB9"/>
<evidence type="ECO:0000259" key="11">
    <source>
        <dbReference type="Pfam" id="PF08357"/>
    </source>
</evidence>
<dbReference type="PANTHER" id="PTHR15583:SF7">
    <property type="entry name" value="INTERLEUKIN CYTOKINE RECEPTOR-RELATED PROTEIN 2"/>
    <property type="match status" value="1"/>
</dbReference>
<evidence type="ECO:0000256" key="6">
    <source>
        <dbReference type="ARBA" id="ARBA00023136"/>
    </source>
</evidence>
<name>A0A6F9DHB9_9ASCI</name>
<dbReference type="InterPro" id="IPR039465">
    <property type="entry name" value="IL-17_rcpt-like"/>
</dbReference>
<dbReference type="PANTHER" id="PTHR15583">
    <property type="entry name" value="INTERLEUKIN-17 RECEPTOR"/>
    <property type="match status" value="1"/>
</dbReference>